<evidence type="ECO:0000313" key="2">
    <source>
        <dbReference type="EMBL" id="SEW14402.1"/>
    </source>
</evidence>
<dbReference type="AlphaFoldDB" id="A0A1I0PJF9"/>
<sequence length="288" mass="33307">MMKNFLLIPLIAFSSSLFSQTASDLKFTTTVPDAENHWVVFQKSEEANDYNVGFIYFDESAGYSLRSLGTLVEENGKLKYREDQETKNAVFIKRLENLEYQYAVISPKLLKDFNLPPQPEWLKSYLSTASKNEKNLNRASMMNGVGFSKMALPRLENLYKSNFKTDKLYFELAFAYNALGEFSKAEKICSEAINNKIFDDLINKEYVYSLLHQEKVSEADVFLTKNLDRYKNKSYKYEAMMNMIVVSAQLKNIPLAKKWLELFKNSNDPDTAEYIKKFEELIAAKENG</sequence>
<name>A0A1I0PJF9_9FLAO</name>
<evidence type="ECO:0000313" key="3">
    <source>
        <dbReference type="Proteomes" id="UP000199469"/>
    </source>
</evidence>
<evidence type="ECO:0008006" key="4">
    <source>
        <dbReference type="Google" id="ProtNLM"/>
    </source>
</evidence>
<gene>
    <name evidence="2" type="ORF">SAMN05421841_1249</name>
</gene>
<accession>A0A1I0PJF9</accession>
<evidence type="ECO:0000256" key="1">
    <source>
        <dbReference type="SAM" id="SignalP"/>
    </source>
</evidence>
<feature type="chain" id="PRO_5011486551" description="Tetratricopeptide repeat-containing protein" evidence="1">
    <location>
        <begin position="22"/>
        <end position="288"/>
    </location>
</feature>
<dbReference type="SUPFAM" id="SSF48452">
    <property type="entry name" value="TPR-like"/>
    <property type="match status" value="1"/>
</dbReference>
<dbReference type="Proteomes" id="UP000199469">
    <property type="component" value="Unassembled WGS sequence"/>
</dbReference>
<feature type="signal peptide" evidence="1">
    <location>
        <begin position="1"/>
        <end position="21"/>
    </location>
</feature>
<dbReference type="EMBL" id="FOIU01000001">
    <property type="protein sequence ID" value="SEW14402.1"/>
    <property type="molecule type" value="Genomic_DNA"/>
</dbReference>
<organism evidence="2 3">
    <name type="scientific">Chryseobacterium wanjuense</name>
    <dbReference type="NCBI Taxonomy" id="356305"/>
    <lineage>
        <taxon>Bacteria</taxon>
        <taxon>Pseudomonadati</taxon>
        <taxon>Bacteroidota</taxon>
        <taxon>Flavobacteriia</taxon>
        <taxon>Flavobacteriales</taxon>
        <taxon>Weeksellaceae</taxon>
        <taxon>Chryseobacterium group</taxon>
        <taxon>Chryseobacterium</taxon>
    </lineage>
</organism>
<dbReference type="InterPro" id="IPR011990">
    <property type="entry name" value="TPR-like_helical_dom_sf"/>
</dbReference>
<dbReference type="STRING" id="356305.SAMN05421841_1249"/>
<keyword evidence="1" id="KW-0732">Signal</keyword>
<dbReference type="Gene3D" id="1.25.40.10">
    <property type="entry name" value="Tetratricopeptide repeat domain"/>
    <property type="match status" value="1"/>
</dbReference>
<reference evidence="3" key="1">
    <citation type="submission" date="2016-10" db="EMBL/GenBank/DDBJ databases">
        <authorList>
            <person name="Varghese N."/>
            <person name="Submissions S."/>
        </authorList>
    </citation>
    <scope>NUCLEOTIDE SEQUENCE [LARGE SCALE GENOMIC DNA]</scope>
    <source>
        <strain evidence="3">DSM 17724</strain>
    </source>
</reference>
<dbReference type="OrthoDB" id="672063at2"/>
<dbReference type="RefSeq" id="WP_089791146.1">
    <property type="nucleotide sequence ID" value="NZ_FOIU01000001.1"/>
</dbReference>
<keyword evidence="3" id="KW-1185">Reference proteome</keyword>
<proteinExistence type="predicted"/>
<protein>
    <recommendedName>
        <fullName evidence="4">Tetratricopeptide repeat-containing protein</fullName>
    </recommendedName>
</protein>